<accession>A0A1J9SGE2</accession>
<evidence type="ECO:0000313" key="1">
    <source>
        <dbReference type="EMBL" id="OJD38653.1"/>
    </source>
</evidence>
<reference evidence="1 2" key="1">
    <citation type="submission" date="2016-10" db="EMBL/GenBank/DDBJ databases">
        <title>Proteomics and genomics reveal pathogen-plant mechanisms compatible with a hemibiotrophic lifestyle of Diplodia corticola.</title>
        <authorList>
            <person name="Fernandes I."/>
            <person name="De Jonge R."/>
            <person name="Van De Peer Y."/>
            <person name="Devreese B."/>
            <person name="Alves A."/>
            <person name="Esteves A.C."/>
        </authorList>
    </citation>
    <scope>NUCLEOTIDE SEQUENCE [LARGE SCALE GENOMIC DNA]</scope>
    <source>
        <strain evidence="1 2">CBS 112549</strain>
    </source>
</reference>
<dbReference type="EMBL" id="MNUE01000004">
    <property type="protein sequence ID" value="OJD38653.1"/>
    <property type="molecule type" value="Genomic_DNA"/>
</dbReference>
<dbReference type="Proteomes" id="UP000183809">
    <property type="component" value="Unassembled WGS sequence"/>
</dbReference>
<sequence length="338" mass="37181">MVPRPFHIHILNPKDTYASGDVIRGMVGARVPWSSVESAKISLIGTTETLVNHRRCRRHQLIDIEKPLIPVPDYGGYRAFEFTIPILTDTPGKHGRTTTPRKFAVQRHRLPPTFSHRDSRGNTATVDYAICARMTFTDPNETPHVESIDLTITHKPHSPTNYNSPQVELISLSVTLKEETSILGPADGRHSIHAWFGCFHTHKDIKELAVEDRRAETWAPTMFKNEGTQSVLGMLFTVPVAVRQKTQTFNLYRRHSVTVKADLAASQVLAVVSSSFAGSITFAASVDSVDSVVCHVVCRTAKPSDSAVYPVVIATSVSGTGRCSVPVLWSGHLVLVSA</sequence>
<keyword evidence="2" id="KW-1185">Reference proteome</keyword>
<name>A0A1J9SGE2_9PEZI</name>
<proteinExistence type="predicted"/>
<dbReference type="OrthoDB" id="10638069at2759"/>
<protein>
    <submittedName>
        <fullName evidence="1">Uncharacterized protein</fullName>
    </submittedName>
</protein>
<gene>
    <name evidence="1" type="ORF">BKCO1_4000118</name>
</gene>
<dbReference type="RefSeq" id="XP_020134264.1">
    <property type="nucleotide sequence ID" value="XM_020275536.1"/>
</dbReference>
<dbReference type="GeneID" id="31015797"/>
<comment type="caution">
    <text evidence="1">The sequence shown here is derived from an EMBL/GenBank/DDBJ whole genome shotgun (WGS) entry which is preliminary data.</text>
</comment>
<organism evidence="1 2">
    <name type="scientific">Diplodia corticola</name>
    <dbReference type="NCBI Taxonomy" id="236234"/>
    <lineage>
        <taxon>Eukaryota</taxon>
        <taxon>Fungi</taxon>
        <taxon>Dikarya</taxon>
        <taxon>Ascomycota</taxon>
        <taxon>Pezizomycotina</taxon>
        <taxon>Dothideomycetes</taxon>
        <taxon>Dothideomycetes incertae sedis</taxon>
        <taxon>Botryosphaeriales</taxon>
        <taxon>Botryosphaeriaceae</taxon>
        <taxon>Diplodia</taxon>
    </lineage>
</organism>
<evidence type="ECO:0000313" key="2">
    <source>
        <dbReference type="Proteomes" id="UP000183809"/>
    </source>
</evidence>
<dbReference type="AlphaFoldDB" id="A0A1J9SGE2"/>